<evidence type="ECO:0000313" key="5">
    <source>
        <dbReference type="Proteomes" id="UP000074310"/>
    </source>
</evidence>
<dbReference type="Proteomes" id="UP000074310">
    <property type="component" value="Unassembled WGS sequence"/>
</dbReference>
<gene>
    <name evidence="4" type="ORF">NS334_10585</name>
</gene>
<reference evidence="4 5" key="1">
    <citation type="journal article" date="2016" name="Front. Microbiol.">
        <title>Genomic Resource of Rice Seed Associated Bacteria.</title>
        <authorList>
            <person name="Midha S."/>
            <person name="Bansal K."/>
            <person name="Sharma S."/>
            <person name="Kumar N."/>
            <person name="Patil P.P."/>
            <person name="Chaudhry V."/>
            <person name="Patil P.B."/>
        </authorList>
    </citation>
    <scope>NUCLEOTIDE SEQUENCE [LARGE SCALE GENOMIC DNA]</scope>
    <source>
        <strain evidence="4 5">NS334</strain>
    </source>
</reference>
<dbReference type="Pfam" id="PF00378">
    <property type="entry name" value="ECH_1"/>
    <property type="match status" value="1"/>
</dbReference>
<sequence length="257" mass="27213">MKQHLSVTRDAHVATVVIDRAPNNHVNAALIHALADVLDACDADPQVRAVVLASEGRVFCGGADLTGDNPLIDEHGESETPALYRGAVRLFATHKPIVAAIQGAAVGAGLGLALIADLRVAAPEARFCANFVALGFHAGFGISYTLPRLIGPQHAALMLLTARRVKAQEALRIGLVDQIAPLAEVRAVAQGLAAEIAANAPLAVESTRATLRAGLADAVRERTEHERAEQDRLMQSNDFREGLQAVAQRRPGKFTRS</sequence>
<comment type="caution">
    <text evidence="4">The sequence shown here is derived from an EMBL/GenBank/DDBJ whole genome shotgun (WGS) entry which is preliminary data.</text>
</comment>
<evidence type="ECO:0000256" key="2">
    <source>
        <dbReference type="RuleBase" id="RU003707"/>
    </source>
</evidence>
<feature type="compositionally biased region" description="Basic and acidic residues" evidence="3">
    <location>
        <begin position="223"/>
        <end position="232"/>
    </location>
</feature>
<feature type="region of interest" description="Disordered" evidence="3">
    <location>
        <begin position="223"/>
        <end position="257"/>
    </location>
</feature>
<dbReference type="PROSITE" id="PS00166">
    <property type="entry name" value="ENOYL_COA_HYDRATASE"/>
    <property type="match status" value="1"/>
</dbReference>
<protein>
    <submittedName>
        <fullName evidence="4">Enoyl-CoA hydratase</fullName>
    </submittedName>
</protein>
<dbReference type="AlphaFoldDB" id="A0A147I1K0"/>
<dbReference type="PANTHER" id="PTHR43802:SF1">
    <property type="entry name" value="IP11341P-RELATED"/>
    <property type="match status" value="1"/>
</dbReference>
<dbReference type="RefSeq" id="WP_058755929.1">
    <property type="nucleotide sequence ID" value="NZ_LDTB01000040.1"/>
</dbReference>
<name>A0A147I1K0_9SPHN</name>
<proteinExistence type="inferred from homology"/>
<dbReference type="Gene3D" id="3.90.226.10">
    <property type="entry name" value="2-enoyl-CoA Hydratase, Chain A, domain 1"/>
    <property type="match status" value="1"/>
</dbReference>
<dbReference type="InterPro" id="IPR001753">
    <property type="entry name" value="Enoyl-CoA_hydra/iso"/>
</dbReference>
<dbReference type="PANTHER" id="PTHR43802">
    <property type="entry name" value="ENOYL-COA HYDRATASE"/>
    <property type="match status" value="1"/>
</dbReference>
<evidence type="ECO:0000256" key="1">
    <source>
        <dbReference type="ARBA" id="ARBA00005254"/>
    </source>
</evidence>
<dbReference type="GO" id="GO:0003824">
    <property type="term" value="F:catalytic activity"/>
    <property type="evidence" value="ECO:0007669"/>
    <property type="project" value="InterPro"/>
</dbReference>
<dbReference type="SUPFAM" id="SSF52096">
    <property type="entry name" value="ClpP/crotonase"/>
    <property type="match status" value="1"/>
</dbReference>
<evidence type="ECO:0000313" key="4">
    <source>
        <dbReference type="EMBL" id="KTT71408.1"/>
    </source>
</evidence>
<dbReference type="OrthoDB" id="9777711at2"/>
<dbReference type="InterPro" id="IPR029045">
    <property type="entry name" value="ClpP/crotonase-like_dom_sf"/>
</dbReference>
<dbReference type="EMBL" id="LDTB01000040">
    <property type="protein sequence ID" value="KTT71408.1"/>
    <property type="molecule type" value="Genomic_DNA"/>
</dbReference>
<dbReference type="InterPro" id="IPR018376">
    <property type="entry name" value="Enoyl-CoA_hyd/isom_CS"/>
</dbReference>
<accession>A0A147I1K0</accession>
<organism evidence="4 5">
    <name type="scientific">Sphingomonas endophytica</name>
    <dbReference type="NCBI Taxonomy" id="869719"/>
    <lineage>
        <taxon>Bacteria</taxon>
        <taxon>Pseudomonadati</taxon>
        <taxon>Pseudomonadota</taxon>
        <taxon>Alphaproteobacteria</taxon>
        <taxon>Sphingomonadales</taxon>
        <taxon>Sphingomonadaceae</taxon>
        <taxon>Sphingomonas</taxon>
    </lineage>
</organism>
<evidence type="ECO:0000256" key="3">
    <source>
        <dbReference type="SAM" id="MobiDB-lite"/>
    </source>
</evidence>
<dbReference type="PATRIC" id="fig|869719.3.peg.2065"/>
<comment type="similarity">
    <text evidence="1 2">Belongs to the enoyl-CoA hydratase/isomerase family.</text>
</comment>
<keyword evidence="5" id="KW-1185">Reference proteome</keyword>
<dbReference type="CDD" id="cd06558">
    <property type="entry name" value="crotonase-like"/>
    <property type="match status" value="1"/>
</dbReference>